<dbReference type="GO" id="GO:0012505">
    <property type="term" value="C:endomembrane system"/>
    <property type="evidence" value="ECO:0007669"/>
    <property type="project" value="UniProtKB-SubCell"/>
</dbReference>
<organism evidence="10 11">
    <name type="scientific">Schizopora paradoxa</name>
    <dbReference type="NCBI Taxonomy" id="27342"/>
    <lineage>
        <taxon>Eukaryota</taxon>
        <taxon>Fungi</taxon>
        <taxon>Dikarya</taxon>
        <taxon>Basidiomycota</taxon>
        <taxon>Agaricomycotina</taxon>
        <taxon>Agaricomycetes</taxon>
        <taxon>Hymenochaetales</taxon>
        <taxon>Schizoporaceae</taxon>
        <taxon>Schizopora</taxon>
    </lineage>
</organism>
<evidence type="ECO:0000256" key="7">
    <source>
        <dbReference type="SAM" id="MobiDB-lite"/>
    </source>
</evidence>
<feature type="transmembrane region" description="Helical" evidence="8">
    <location>
        <begin position="539"/>
        <end position="559"/>
    </location>
</feature>
<feature type="transmembrane region" description="Helical" evidence="8">
    <location>
        <begin position="276"/>
        <end position="298"/>
    </location>
</feature>
<dbReference type="PANTHER" id="PTHR23501">
    <property type="entry name" value="MAJOR FACILITATOR SUPERFAMILY"/>
    <property type="match status" value="1"/>
</dbReference>
<evidence type="ECO:0000313" key="10">
    <source>
        <dbReference type="EMBL" id="KLO12354.1"/>
    </source>
</evidence>
<dbReference type="Gene3D" id="1.20.1250.20">
    <property type="entry name" value="MFS general substrate transporter like domains"/>
    <property type="match status" value="1"/>
</dbReference>
<dbReference type="GO" id="GO:0005886">
    <property type="term" value="C:plasma membrane"/>
    <property type="evidence" value="ECO:0007669"/>
    <property type="project" value="TreeGrafter"/>
</dbReference>
<feature type="compositionally biased region" description="Polar residues" evidence="7">
    <location>
        <begin position="9"/>
        <end position="28"/>
    </location>
</feature>
<proteinExistence type="inferred from homology"/>
<keyword evidence="3" id="KW-0813">Transport</keyword>
<dbReference type="PROSITE" id="PS50850">
    <property type="entry name" value="MFS"/>
    <property type="match status" value="1"/>
</dbReference>
<keyword evidence="4 8" id="KW-0812">Transmembrane</keyword>
<keyword evidence="5 8" id="KW-1133">Transmembrane helix</keyword>
<accession>A0A0H2RKE3</accession>
<dbReference type="CDD" id="cd17502">
    <property type="entry name" value="MFS_Azr1_MDR_like"/>
    <property type="match status" value="1"/>
</dbReference>
<feature type="transmembrane region" description="Helical" evidence="8">
    <location>
        <begin position="251"/>
        <end position="270"/>
    </location>
</feature>
<dbReference type="InterPro" id="IPR036259">
    <property type="entry name" value="MFS_trans_sf"/>
</dbReference>
<evidence type="ECO:0000259" key="9">
    <source>
        <dbReference type="PROSITE" id="PS50850"/>
    </source>
</evidence>
<feature type="transmembrane region" description="Helical" evidence="8">
    <location>
        <begin position="453"/>
        <end position="471"/>
    </location>
</feature>
<evidence type="ECO:0000256" key="5">
    <source>
        <dbReference type="ARBA" id="ARBA00022989"/>
    </source>
</evidence>
<dbReference type="AlphaFoldDB" id="A0A0H2RKE3"/>
<comment type="subcellular location">
    <subcellularLocation>
        <location evidence="1">Endomembrane system</location>
        <topology evidence="1">Multi-pass membrane protein</topology>
    </subcellularLocation>
</comment>
<dbReference type="PANTHER" id="PTHR23501:SF189">
    <property type="entry name" value="DRUG TRANSPORTER, PUTATIVE (AFU_ORTHOLOGUE AFUA_4G03920)-RELATED"/>
    <property type="match status" value="1"/>
</dbReference>
<dbReference type="GO" id="GO:0022857">
    <property type="term" value="F:transmembrane transporter activity"/>
    <property type="evidence" value="ECO:0007669"/>
    <property type="project" value="InterPro"/>
</dbReference>
<feature type="transmembrane region" description="Helical" evidence="8">
    <location>
        <begin position="352"/>
        <end position="375"/>
    </location>
</feature>
<sequence>MRRAYHDTGSPNGQESGPNTTGLSTPTTEHAKHHKRLELAELTDQTNLLPFRKVLTVFLGLSVCIVVSTLDQTLVATALPSISSAFHAGSVSSFIPSTYLLTSTAFQPLYGRFSDIFGRKFTLCVAMGVFIVGNLAASFSSNISEVIVFRGFAGAGGGGIVSLVQIVMSDVVSLRDRGKYQGIIGVVVAFGNGIGPLIGGTLSEKTSWQWCFRVTLPLAICGILVVIYVLPLKTVSGNAKQKLMTVDYIGTALSLGGCTLVMLPLIWGGITFPWSSAIVVGTLVAGAVVVSFFCLWEWKGAKLPIVPMYIFKHVTVSGVYITMFVNGFIFYSQLYYLPQFFQVALGYSPIRAAVFLLPVLVTQTLSSFLSGVVVSRTGRYRTIIYSGFAVWSLGCGLLSTVDERTKKALPVLYMLISGVGAGQTLQTTTVAAQASVSRRDMSVVTAVRNFVRLLGGTLSLAVGSTIINNSLRAKMTSLEVPASAISSIINNPTLIFPLVHPSASNNVTITSSPTVAGQGNITISTASQILLGYNGGVRAVFILNASLAALCVVISALMIKHKELVRADDADRKKAARQASTEKSGDAPSEPLELRNMEDVDTK</sequence>
<feature type="domain" description="Major facilitator superfamily (MFS) profile" evidence="9">
    <location>
        <begin position="57"/>
        <end position="563"/>
    </location>
</feature>
<feature type="transmembrane region" description="Helical" evidence="8">
    <location>
        <begin position="82"/>
        <end position="101"/>
    </location>
</feature>
<dbReference type="InterPro" id="IPR011701">
    <property type="entry name" value="MFS"/>
</dbReference>
<feature type="transmembrane region" description="Helical" evidence="8">
    <location>
        <begin position="310"/>
        <end position="332"/>
    </location>
</feature>
<dbReference type="EMBL" id="KQ085979">
    <property type="protein sequence ID" value="KLO12354.1"/>
    <property type="molecule type" value="Genomic_DNA"/>
</dbReference>
<dbReference type="Pfam" id="PF07690">
    <property type="entry name" value="MFS_1"/>
    <property type="match status" value="1"/>
</dbReference>
<name>A0A0H2RKE3_9AGAM</name>
<dbReference type="FunFam" id="1.20.1720.10:FF:000013">
    <property type="entry name" value="Related to multidrug resistance proteins"/>
    <property type="match status" value="1"/>
</dbReference>
<evidence type="ECO:0000256" key="3">
    <source>
        <dbReference type="ARBA" id="ARBA00022448"/>
    </source>
</evidence>
<dbReference type="Gene3D" id="1.20.1720.10">
    <property type="entry name" value="Multidrug resistance protein D"/>
    <property type="match status" value="1"/>
</dbReference>
<evidence type="ECO:0000256" key="1">
    <source>
        <dbReference type="ARBA" id="ARBA00004127"/>
    </source>
</evidence>
<dbReference type="InParanoid" id="A0A0H2RKE3"/>
<feature type="transmembrane region" description="Helical" evidence="8">
    <location>
        <begin position="121"/>
        <end position="141"/>
    </location>
</feature>
<evidence type="ECO:0000256" key="4">
    <source>
        <dbReference type="ARBA" id="ARBA00022692"/>
    </source>
</evidence>
<comment type="similarity">
    <text evidence="2">Belongs to the major facilitator superfamily.</text>
</comment>
<evidence type="ECO:0000256" key="6">
    <source>
        <dbReference type="ARBA" id="ARBA00023136"/>
    </source>
</evidence>
<feature type="compositionally biased region" description="Basic and acidic residues" evidence="7">
    <location>
        <begin position="592"/>
        <end position="603"/>
    </location>
</feature>
<evidence type="ECO:0000256" key="2">
    <source>
        <dbReference type="ARBA" id="ARBA00008335"/>
    </source>
</evidence>
<feature type="transmembrane region" description="Helical" evidence="8">
    <location>
        <begin position="54"/>
        <end position="70"/>
    </location>
</feature>
<gene>
    <name evidence="10" type="ORF">SCHPADRAFT_420985</name>
</gene>
<dbReference type="OrthoDB" id="10021397at2759"/>
<feature type="transmembrane region" description="Helical" evidence="8">
    <location>
        <begin position="411"/>
        <end position="432"/>
    </location>
</feature>
<feature type="region of interest" description="Disordered" evidence="7">
    <location>
        <begin position="1"/>
        <end position="30"/>
    </location>
</feature>
<evidence type="ECO:0000313" key="11">
    <source>
        <dbReference type="Proteomes" id="UP000053477"/>
    </source>
</evidence>
<feature type="region of interest" description="Disordered" evidence="7">
    <location>
        <begin position="569"/>
        <end position="603"/>
    </location>
</feature>
<dbReference type="Proteomes" id="UP000053477">
    <property type="component" value="Unassembled WGS sequence"/>
</dbReference>
<dbReference type="PRINTS" id="PR01036">
    <property type="entry name" value="TCRTETB"/>
</dbReference>
<keyword evidence="11" id="KW-1185">Reference proteome</keyword>
<reference evidence="10 11" key="1">
    <citation type="submission" date="2015-04" db="EMBL/GenBank/DDBJ databases">
        <title>Complete genome sequence of Schizopora paradoxa KUC8140, a cosmopolitan wood degrader in East Asia.</title>
        <authorList>
            <consortium name="DOE Joint Genome Institute"/>
            <person name="Min B."/>
            <person name="Park H."/>
            <person name="Jang Y."/>
            <person name="Kim J.-J."/>
            <person name="Kim K.H."/>
            <person name="Pangilinan J."/>
            <person name="Lipzen A."/>
            <person name="Riley R."/>
            <person name="Grigoriev I.V."/>
            <person name="Spatafora J.W."/>
            <person name="Choi I.-G."/>
        </authorList>
    </citation>
    <scope>NUCLEOTIDE SEQUENCE [LARGE SCALE GENOMIC DNA]</scope>
    <source>
        <strain evidence="10 11">KUC8140</strain>
    </source>
</reference>
<evidence type="ECO:0000256" key="8">
    <source>
        <dbReference type="SAM" id="Phobius"/>
    </source>
</evidence>
<feature type="transmembrane region" description="Helical" evidence="8">
    <location>
        <begin position="147"/>
        <end position="168"/>
    </location>
</feature>
<keyword evidence="6 8" id="KW-0472">Membrane</keyword>
<dbReference type="STRING" id="27342.A0A0H2RKE3"/>
<feature type="transmembrane region" description="Helical" evidence="8">
    <location>
        <begin position="382"/>
        <end position="399"/>
    </location>
</feature>
<dbReference type="SUPFAM" id="SSF103473">
    <property type="entry name" value="MFS general substrate transporter"/>
    <property type="match status" value="1"/>
</dbReference>
<feature type="transmembrane region" description="Helical" evidence="8">
    <location>
        <begin position="210"/>
        <end position="230"/>
    </location>
</feature>
<dbReference type="InterPro" id="IPR020846">
    <property type="entry name" value="MFS_dom"/>
</dbReference>
<protein>
    <submittedName>
        <fullName evidence="10">MFS general substrate transporter</fullName>
    </submittedName>
</protein>
<feature type="transmembrane region" description="Helical" evidence="8">
    <location>
        <begin position="180"/>
        <end position="198"/>
    </location>
</feature>